<dbReference type="InterPro" id="IPR029058">
    <property type="entry name" value="AB_hydrolase_fold"/>
</dbReference>
<dbReference type="SUPFAM" id="SSF53474">
    <property type="entry name" value="alpha/beta-Hydrolases"/>
    <property type="match status" value="1"/>
</dbReference>
<keyword evidence="2" id="KW-1185">Reference proteome</keyword>
<evidence type="ECO:0000313" key="1">
    <source>
        <dbReference type="EMBL" id="MBB4840325.1"/>
    </source>
</evidence>
<organism evidence="1 2">
    <name type="scientific">Sphingomonas kyeonggiensis</name>
    <dbReference type="NCBI Taxonomy" id="1268553"/>
    <lineage>
        <taxon>Bacteria</taxon>
        <taxon>Pseudomonadati</taxon>
        <taxon>Pseudomonadota</taxon>
        <taxon>Alphaproteobacteria</taxon>
        <taxon>Sphingomonadales</taxon>
        <taxon>Sphingomonadaceae</taxon>
        <taxon>Sphingomonas</taxon>
    </lineage>
</organism>
<evidence type="ECO:0000313" key="2">
    <source>
        <dbReference type="Proteomes" id="UP000575241"/>
    </source>
</evidence>
<dbReference type="Pfam" id="PF00450">
    <property type="entry name" value="Peptidase_S10"/>
    <property type="match status" value="1"/>
</dbReference>
<accession>A0A7W7K4Q6</accession>
<dbReference type="Proteomes" id="UP000575241">
    <property type="component" value="Unassembled WGS sequence"/>
</dbReference>
<gene>
    <name evidence="1" type="ORF">HNP52_003417</name>
</gene>
<dbReference type="AlphaFoldDB" id="A0A7W7K4Q6"/>
<dbReference type="EMBL" id="JACHLN010000003">
    <property type="protein sequence ID" value="MBB4840325.1"/>
    <property type="molecule type" value="Genomic_DNA"/>
</dbReference>
<protein>
    <recommendedName>
        <fullName evidence="3">Peptidase S10</fullName>
    </recommendedName>
</protein>
<proteinExistence type="predicted"/>
<dbReference type="GO" id="GO:0004185">
    <property type="term" value="F:serine-type carboxypeptidase activity"/>
    <property type="evidence" value="ECO:0007669"/>
    <property type="project" value="InterPro"/>
</dbReference>
<dbReference type="GO" id="GO:0006508">
    <property type="term" value="P:proteolysis"/>
    <property type="evidence" value="ECO:0007669"/>
    <property type="project" value="InterPro"/>
</dbReference>
<dbReference type="Gene3D" id="3.40.50.1820">
    <property type="entry name" value="alpha/beta hydrolase"/>
    <property type="match status" value="1"/>
</dbReference>
<dbReference type="InterPro" id="IPR001563">
    <property type="entry name" value="Peptidase_S10"/>
</dbReference>
<name>A0A7W7K4Q6_9SPHN</name>
<evidence type="ECO:0008006" key="3">
    <source>
        <dbReference type="Google" id="ProtNLM"/>
    </source>
</evidence>
<dbReference type="RefSeq" id="WP_184168797.1">
    <property type="nucleotide sequence ID" value="NZ_JACHLN010000003.1"/>
</dbReference>
<comment type="caution">
    <text evidence="1">The sequence shown here is derived from an EMBL/GenBank/DDBJ whole genome shotgun (WGS) entry which is preliminary data.</text>
</comment>
<sequence length="495" mass="52542">MTEEESDDGRCVRHVVGSAKGVKPMKVRALTCAMLLAGGSLLPIAASARTCTGDAVETQHSARIGGKALRYIACAGTLPVRNLRGEVRGKIFYTAYLVPGARARPLTFVWNGGPGADSRTLQFHAVGPRILEQGKLVDNAASPLGVSDLVFVDPVGTGFSKADDPAHAADFYGTNADIASVAGFVTDFRTAYRRTGSALYLAGESFGTWRAAGVAERLIDAKVPVAGIALISGGIPLGDLPDRNRLRALSLVNRTATAHALGKLAPELQADQPRALAEARRWAEQVYAPALAAPDALSADDRARVIAGLARFQGLDPATIDAKTLWVSPRAFRTGLIAGDTLGLFDMRKTGAPEDESADGRTVLDYYRTALNYRAGSYAGIDAPESDAGSQWQYDQAPITPDSLARARAGEGPPSPSQPWTLRAMEKAPRLRAWVATGLYDSLNSCAGNEAVAAGLPKSVSARFTLRCYAGGHMMYEDPRETLRFGKDLAAFLRP</sequence>
<reference evidence="1 2" key="1">
    <citation type="submission" date="2020-08" db="EMBL/GenBank/DDBJ databases">
        <title>Functional genomics of gut bacteria from endangered species of beetles.</title>
        <authorList>
            <person name="Carlos-Shanley C."/>
        </authorList>
    </citation>
    <scope>NUCLEOTIDE SEQUENCE [LARGE SCALE GENOMIC DNA]</scope>
    <source>
        <strain evidence="1 2">S00224</strain>
    </source>
</reference>